<dbReference type="PANTHER" id="PTHR47160:SF8">
    <property type="entry name" value="MULE TRANSPOSASE DOMAIN-CONTAINING PROTEIN"/>
    <property type="match status" value="1"/>
</dbReference>
<accession>A0A8R1UWD6</accession>
<protein>
    <submittedName>
        <fullName evidence="1">MULE domain-containing protein</fullName>
    </submittedName>
</protein>
<gene>
    <name evidence="1" type="primary">WBGene00280824</name>
</gene>
<evidence type="ECO:0000313" key="2">
    <source>
        <dbReference type="Proteomes" id="UP000005239"/>
    </source>
</evidence>
<reference evidence="1" key="2">
    <citation type="submission" date="2022-06" db="UniProtKB">
        <authorList>
            <consortium name="EnsemblMetazoa"/>
        </authorList>
    </citation>
    <scope>IDENTIFICATION</scope>
    <source>
        <strain evidence="1">PS312</strain>
    </source>
</reference>
<dbReference type="AlphaFoldDB" id="A0A2A6D1I9"/>
<dbReference type="PANTHER" id="PTHR47160">
    <property type="entry name" value="PUTATIVE-RELATED"/>
    <property type="match status" value="1"/>
</dbReference>
<name>A0A2A6D1I9_PRIPA</name>
<dbReference type="EnsemblMetazoa" id="PPA42455.1">
    <property type="protein sequence ID" value="PPA42455.1"/>
    <property type="gene ID" value="WBGene00280824"/>
</dbReference>
<dbReference type="Proteomes" id="UP000005239">
    <property type="component" value="Unassembled WGS sequence"/>
</dbReference>
<dbReference type="InterPro" id="IPR018289">
    <property type="entry name" value="MULE_transposase_dom"/>
</dbReference>
<proteinExistence type="predicted"/>
<organism evidence="1 2">
    <name type="scientific">Pristionchus pacificus</name>
    <name type="common">Parasitic nematode worm</name>
    <dbReference type="NCBI Taxonomy" id="54126"/>
    <lineage>
        <taxon>Eukaryota</taxon>
        <taxon>Metazoa</taxon>
        <taxon>Ecdysozoa</taxon>
        <taxon>Nematoda</taxon>
        <taxon>Chromadorea</taxon>
        <taxon>Rhabditida</taxon>
        <taxon>Rhabditina</taxon>
        <taxon>Diplogasteromorpha</taxon>
        <taxon>Diplogasteroidea</taxon>
        <taxon>Neodiplogasteridae</taxon>
        <taxon>Pristionchus</taxon>
    </lineage>
</organism>
<sequence length="476" mass="53894">AISCISMAAPPQPQRLLSDTIRSNKGKVLVYDGDGFEYRSYHIRKDGIELFRCNKGGCKGKAKHENGQVTRYEDHNGHVPPDHSNEIRFVRKAARHDRASGVPTDQVMAKYVFNIYSDEPFLRHDTCANLGQNDPEALKIFVTNDGLDKRRTGLDWGVDGTFHSAPANFVQVFIIGVMDQHLFTPILYAFLTGKSTRPYECVFQWLSAQGVPSPLTITSDFERAITSAIRSVYPMVSIQYCIFHLYKNMYAKIQASYFYSSVSYYIFLFINLQSLGLSKLYASPSKKYFKGIMALSMIDINDVHDYYEELKAELLSSVSRALSQKVQDFIVYIETTYVGVLLANGGRTQPMFPVALWNARNRILNGQQMGNSCVESYNARLKASFILNFEEHISLQCVNPNSSCNKVSVQLFRHQKMYKGKADQARLSALTLSQQFPQAAATLNYMNRRKNAVSNGPLNQSRLDYLYALTVYVSID</sequence>
<evidence type="ECO:0000313" key="1">
    <source>
        <dbReference type="EnsemblMetazoa" id="PPA42455.1"/>
    </source>
</evidence>
<accession>A0A2A6D1I9</accession>
<keyword evidence="2" id="KW-1185">Reference proteome</keyword>
<reference evidence="2" key="1">
    <citation type="journal article" date="2008" name="Nat. Genet.">
        <title>The Pristionchus pacificus genome provides a unique perspective on nematode lifestyle and parasitism.</title>
        <authorList>
            <person name="Dieterich C."/>
            <person name="Clifton S.W."/>
            <person name="Schuster L.N."/>
            <person name="Chinwalla A."/>
            <person name="Delehaunty K."/>
            <person name="Dinkelacker I."/>
            <person name="Fulton L."/>
            <person name="Fulton R."/>
            <person name="Godfrey J."/>
            <person name="Minx P."/>
            <person name="Mitreva M."/>
            <person name="Roeseler W."/>
            <person name="Tian H."/>
            <person name="Witte H."/>
            <person name="Yang S.P."/>
            <person name="Wilson R.K."/>
            <person name="Sommer R.J."/>
        </authorList>
    </citation>
    <scope>NUCLEOTIDE SEQUENCE [LARGE SCALE GENOMIC DNA]</scope>
    <source>
        <strain evidence="2">PS312</strain>
    </source>
</reference>
<dbReference type="Pfam" id="PF10551">
    <property type="entry name" value="MULE"/>
    <property type="match status" value="1"/>
</dbReference>